<comment type="caution">
    <text evidence="1">The sequence shown here is derived from an EMBL/GenBank/DDBJ whole genome shotgun (WGS) entry which is preliminary data.</text>
</comment>
<keyword evidence="2" id="KW-1185">Reference proteome</keyword>
<organism evidence="1 2">
    <name type="scientific">Chlorella ohadii</name>
    <dbReference type="NCBI Taxonomy" id="2649997"/>
    <lineage>
        <taxon>Eukaryota</taxon>
        <taxon>Viridiplantae</taxon>
        <taxon>Chlorophyta</taxon>
        <taxon>core chlorophytes</taxon>
        <taxon>Trebouxiophyceae</taxon>
        <taxon>Chlorellales</taxon>
        <taxon>Chlorellaceae</taxon>
        <taxon>Chlorella clade</taxon>
        <taxon>Chlorella</taxon>
    </lineage>
</organism>
<evidence type="ECO:0000313" key="1">
    <source>
        <dbReference type="EMBL" id="KAI7844725.1"/>
    </source>
</evidence>
<dbReference type="AlphaFoldDB" id="A0AAD5DYS6"/>
<proteinExistence type="predicted"/>
<name>A0AAD5DYS6_9CHLO</name>
<dbReference type="EMBL" id="JADXDR010000025">
    <property type="protein sequence ID" value="KAI7844725.1"/>
    <property type="molecule type" value="Genomic_DNA"/>
</dbReference>
<protein>
    <submittedName>
        <fullName evidence="1">Uncharacterized protein</fullName>
    </submittedName>
</protein>
<evidence type="ECO:0000313" key="2">
    <source>
        <dbReference type="Proteomes" id="UP001205105"/>
    </source>
</evidence>
<gene>
    <name evidence="1" type="ORF">COHA_001812</name>
</gene>
<dbReference type="Proteomes" id="UP001205105">
    <property type="component" value="Unassembled WGS sequence"/>
</dbReference>
<reference evidence="1" key="1">
    <citation type="submission" date="2020-11" db="EMBL/GenBank/DDBJ databases">
        <title>Chlorella ohadii genome sequencing and assembly.</title>
        <authorList>
            <person name="Murik O."/>
            <person name="Treves H."/>
            <person name="Kedem I."/>
            <person name="Shotland Y."/>
            <person name="Kaplan A."/>
        </authorList>
    </citation>
    <scope>NUCLEOTIDE SEQUENCE</scope>
    <source>
        <strain evidence="1">1</strain>
    </source>
</reference>
<accession>A0AAD5DYS6</accession>
<sequence>MPFMTGCSFWDQCTGGSANGTYCEPSAIAGTLCVEMPGMKGCEAWNALCAAGTAVAQCSSPGPVPGAPSSSLSKEGIESLCNTHCMDGCGDCEAGKDFNTCTDPLLILAHMCYAMPGMPECLTPPTGTGINDMCANEEVAATFPLTCVNPPSPAAKCP</sequence>